<reference evidence="2" key="1">
    <citation type="journal article" date="2023" name="G3 (Bethesda)">
        <title>Whole genome assembly and annotation of the endangered Caribbean coral Acropora cervicornis.</title>
        <authorList>
            <person name="Selwyn J.D."/>
            <person name="Vollmer S.V."/>
        </authorList>
    </citation>
    <scope>NUCLEOTIDE SEQUENCE</scope>
    <source>
        <strain evidence="2">K2</strain>
    </source>
</reference>
<organism evidence="2 3">
    <name type="scientific">Acropora cervicornis</name>
    <name type="common">Staghorn coral</name>
    <dbReference type="NCBI Taxonomy" id="6130"/>
    <lineage>
        <taxon>Eukaryota</taxon>
        <taxon>Metazoa</taxon>
        <taxon>Cnidaria</taxon>
        <taxon>Anthozoa</taxon>
        <taxon>Hexacorallia</taxon>
        <taxon>Scleractinia</taxon>
        <taxon>Astrocoeniina</taxon>
        <taxon>Acroporidae</taxon>
        <taxon>Acropora</taxon>
    </lineage>
</organism>
<keyword evidence="1" id="KW-0812">Transmembrane</keyword>
<evidence type="ECO:0000313" key="2">
    <source>
        <dbReference type="EMBL" id="KAK2558101.1"/>
    </source>
</evidence>
<feature type="transmembrane region" description="Helical" evidence="1">
    <location>
        <begin position="48"/>
        <end position="70"/>
    </location>
</feature>
<proteinExistence type="predicted"/>
<keyword evidence="1" id="KW-1133">Transmembrane helix</keyword>
<accession>A0AAD9QB67</accession>
<name>A0AAD9QB67_ACRCE</name>
<gene>
    <name evidence="2" type="ORF">P5673_019681</name>
</gene>
<evidence type="ECO:0000313" key="3">
    <source>
        <dbReference type="Proteomes" id="UP001249851"/>
    </source>
</evidence>
<keyword evidence="1" id="KW-0472">Membrane</keyword>
<comment type="caution">
    <text evidence="2">The sequence shown here is derived from an EMBL/GenBank/DDBJ whole genome shotgun (WGS) entry which is preliminary data.</text>
</comment>
<protein>
    <submittedName>
        <fullName evidence="2">Uncharacterized protein</fullName>
    </submittedName>
</protein>
<dbReference type="EMBL" id="JARQWQ010000046">
    <property type="protein sequence ID" value="KAK2558101.1"/>
    <property type="molecule type" value="Genomic_DNA"/>
</dbReference>
<dbReference type="AlphaFoldDB" id="A0AAD9QB67"/>
<reference evidence="2" key="2">
    <citation type="journal article" date="2023" name="Science">
        <title>Genomic signatures of disease resistance in endangered staghorn corals.</title>
        <authorList>
            <person name="Vollmer S.V."/>
            <person name="Selwyn J.D."/>
            <person name="Despard B.A."/>
            <person name="Roesel C.L."/>
        </authorList>
    </citation>
    <scope>NUCLEOTIDE SEQUENCE</scope>
    <source>
        <strain evidence="2">K2</strain>
    </source>
</reference>
<evidence type="ECO:0000256" key="1">
    <source>
        <dbReference type="SAM" id="Phobius"/>
    </source>
</evidence>
<dbReference type="Proteomes" id="UP001249851">
    <property type="component" value="Unassembled WGS sequence"/>
</dbReference>
<keyword evidence="3" id="KW-1185">Reference proteome</keyword>
<sequence>MCCEGSAKNTSHHMQHISGSCACSFLLPKIRDYSQTVIEVIKNPNKIILLECLVHFCLIISLSAAISLPFNFEVPHGNFSSLSHSKSCLIQT</sequence>